<comment type="caution">
    <text evidence="11">The sequence shown here is derived from an EMBL/GenBank/DDBJ whole genome shotgun (WGS) entry which is preliminary data.</text>
</comment>
<evidence type="ECO:0000256" key="8">
    <source>
        <dbReference type="ARBA" id="ARBA00022927"/>
    </source>
</evidence>
<dbReference type="InterPro" id="IPR010916">
    <property type="entry name" value="TonB_box_CS"/>
</dbReference>
<keyword evidence="11" id="KW-0449">Lipoprotein</keyword>
<dbReference type="PANTHER" id="PTHR35869:SF1">
    <property type="entry name" value="OUTER-MEMBRANE LIPOPROTEIN CARRIER PROTEIN"/>
    <property type="match status" value="1"/>
</dbReference>
<keyword evidence="9 10" id="KW-0143">Chaperone</keyword>
<protein>
    <recommendedName>
        <fullName evidence="4 10">Outer-membrane lipoprotein carrier protein</fullName>
    </recommendedName>
</protein>
<dbReference type="RefSeq" id="WP_345192551.1">
    <property type="nucleotide sequence ID" value="NZ_BAABFL010000001.1"/>
</dbReference>
<dbReference type="InterPro" id="IPR018323">
    <property type="entry name" value="OM_lipoprot_carrier_LolA_Pbac"/>
</dbReference>
<evidence type="ECO:0000256" key="7">
    <source>
        <dbReference type="ARBA" id="ARBA00022764"/>
    </source>
</evidence>
<dbReference type="EMBL" id="BAABFL010000001">
    <property type="protein sequence ID" value="GAA4647745.1"/>
    <property type="molecule type" value="Genomic_DNA"/>
</dbReference>
<evidence type="ECO:0000256" key="5">
    <source>
        <dbReference type="ARBA" id="ARBA00022448"/>
    </source>
</evidence>
<keyword evidence="7 10" id="KW-0574">Periplasm</keyword>
<reference evidence="12" key="1">
    <citation type="journal article" date="2019" name="Int. J. Syst. Evol. Microbiol.">
        <title>The Global Catalogue of Microorganisms (GCM) 10K type strain sequencing project: providing services to taxonomists for standard genome sequencing and annotation.</title>
        <authorList>
            <consortium name="The Broad Institute Genomics Platform"/>
            <consortium name="The Broad Institute Genome Sequencing Center for Infectious Disease"/>
            <person name="Wu L."/>
            <person name="Ma J."/>
        </authorList>
    </citation>
    <scope>NUCLEOTIDE SEQUENCE [LARGE SCALE GENOMIC DNA]</scope>
    <source>
        <strain evidence="12">JCM 17805</strain>
    </source>
</reference>
<comment type="similarity">
    <text evidence="2 10">Belongs to the LolA family.</text>
</comment>
<dbReference type="InterPro" id="IPR029046">
    <property type="entry name" value="LolA/LolB/LppX"/>
</dbReference>
<comment type="subunit">
    <text evidence="3 10">Monomer.</text>
</comment>
<accession>A0ABP8UV87</accession>
<dbReference type="InterPro" id="IPR004564">
    <property type="entry name" value="OM_lipoprot_carrier_LolA-like"/>
</dbReference>
<keyword evidence="5 10" id="KW-0813">Transport</keyword>
<dbReference type="PANTHER" id="PTHR35869">
    <property type="entry name" value="OUTER-MEMBRANE LIPOPROTEIN CARRIER PROTEIN"/>
    <property type="match status" value="1"/>
</dbReference>
<name>A0ABP8UV87_9GAMM</name>
<evidence type="ECO:0000313" key="12">
    <source>
        <dbReference type="Proteomes" id="UP001500604"/>
    </source>
</evidence>
<evidence type="ECO:0000256" key="3">
    <source>
        <dbReference type="ARBA" id="ARBA00011245"/>
    </source>
</evidence>
<dbReference type="CDD" id="cd16325">
    <property type="entry name" value="LolA"/>
    <property type="match status" value="1"/>
</dbReference>
<dbReference type="PROSITE" id="PS00430">
    <property type="entry name" value="TONB_DEPENDENT_REC_1"/>
    <property type="match status" value="1"/>
</dbReference>
<gene>
    <name evidence="10 11" type="primary">lolA</name>
    <name evidence="11" type="ORF">GCM10023116_00070</name>
</gene>
<sequence>MFQSDKFSIRRLGGLALSITLLTSPAYGESAPSNKMNTVEVSAQEQQAASQLAKLLNPLHYIQAGFAQHTLEASGKRIQESEGVMTVQRPNLFRWEVKKPFPQVVVSNGQKVWLYDMDLEQVTIQKLDARTNTTPALILSGETADLTRNFRVTESVADGVALFTLIPKGQDALFENLQLSFQGKTLREMMLTDALGARTRIEFSNLSSSSKRKLAEKDFELYIPPGVDVIDDES</sequence>
<keyword evidence="12" id="KW-1185">Reference proteome</keyword>
<comment type="function">
    <text evidence="10">Participates in the translocation of lipoproteins from the inner membrane to the outer membrane. Only forms a complex with a lipoprotein if the residue after the N-terminal Cys is not an aspartate (The Asp acts as a targeting signal to indicate that the lipoprotein should stay in the inner membrane).</text>
</comment>
<keyword evidence="8 10" id="KW-0653">Protein transport</keyword>
<dbReference type="SUPFAM" id="SSF89392">
    <property type="entry name" value="Prokaryotic lipoproteins and lipoprotein localization factors"/>
    <property type="match status" value="1"/>
</dbReference>
<keyword evidence="6" id="KW-0732">Signal</keyword>
<dbReference type="Pfam" id="PF03548">
    <property type="entry name" value="LolA"/>
    <property type="match status" value="1"/>
</dbReference>
<dbReference type="HAMAP" id="MF_00240">
    <property type="entry name" value="LolA"/>
    <property type="match status" value="1"/>
</dbReference>
<dbReference type="NCBIfam" id="TIGR00547">
    <property type="entry name" value="lolA"/>
    <property type="match status" value="1"/>
</dbReference>
<evidence type="ECO:0000256" key="2">
    <source>
        <dbReference type="ARBA" id="ARBA00007615"/>
    </source>
</evidence>
<comment type="subcellular location">
    <subcellularLocation>
        <location evidence="1 10">Periplasm</location>
    </subcellularLocation>
</comment>
<evidence type="ECO:0000256" key="4">
    <source>
        <dbReference type="ARBA" id="ARBA00014035"/>
    </source>
</evidence>
<evidence type="ECO:0000313" key="11">
    <source>
        <dbReference type="EMBL" id="GAA4647745.1"/>
    </source>
</evidence>
<organism evidence="11 12">
    <name type="scientific">Kistimonas scapharcae</name>
    <dbReference type="NCBI Taxonomy" id="1036133"/>
    <lineage>
        <taxon>Bacteria</taxon>
        <taxon>Pseudomonadati</taxon>
        <taxon>Pseudomonadota</taxon>
        <taxon>Gammaproteobacteria</taxon>
        <taxon>Oceanospirillales</taxon>
        <taxon>Endozoicomonadaceae</taxon>
        <taxon>Kistimonas</taxon>
    </lineage>
</organism>
<proteinExistence type="inferred from homology"/>
<evidence type="ECO:0000256" key="1">
    <source>
        <dbReference type="ARBA" id="ARBA00004418"/>
    </source>
</evidence>
<evidence type="ECO:0000256" key="10">
    <source>
        <dbReference type="HAMAP-Rule" id="MF_00240"/>
    </source>
</evidence>
<evidence type="ECO:0000256" key="9">
    <source>
        <dbReference type="ARBA" id="ARBA00023186"/>
    </source>
</evidence>
<dbReference type="Gene3D" id="2.50.20.10">
    <property type="entry name" value="Lipoprotein localisation LolA/LolB/LppX"/>
    <property type="match status" value="1"/>
</dbReference>
<dbReference type="Proteomes" id="UP001500604">
    <property type="component" value="Unassembled WGS sequence"/>
</dbReference>
<evidence type="ECO:0000256" key="6">
    <source>
        <dbReference type="ARBA" id="ARBA00022729"/>
    </source>
</evidence>